<evidence type="ECO:0000256" key="2">
    <source>
        <dbReference type="ARBA" id="ARBA00023015"/>
    </source>
</evidence>
<keyword evidence="2" id="KW-0805">Transcription regulation</keyword>
<accession>A0A2N7L8D8</accession>
<dbReference type="InterPro" id="IPR000847">
    <property type="entry name" value="LysR_HTH_N"/>
</dbReference>
<gene>
    <name evidence="6" type="ORF">BCT23_19590</name>
</gene>
<dbReference type="PROSITE" id="PS50931">
    <property type="entry name" value="HTH_LYSR"/>
    <property type="match status" value="1"/>
</dbReference>
<dbReference type="FunFam" id="1.10.10.10:FF:000001">
    <property type="entry name" value="LysR family transcriptional regulator"/>
    <property type="match status" value="1"/>
</dbReference>
<dbReference type="InterPro" id="IPR036388">
    <property type="entry name" value="WH-like_DNA-bd_sf"/>
</dbReference>
<evidence type="ECO:0000256" key="3">
    <source>
        <dbReference type="ARBA" id="ARBA00023125"/>
    </source>
</evidence>
<dbReference type="GO" id="GO:0003700">
    <property type="term" value="F:DNA-binding transcription factor activity"/>
    <property type="evidence" value="ECO:0007669"/>
    <property type="project" value="InterPro"/>
</dbReference>
<keyword evidence="4" id="KW-0804">Transcription</keyword>
<dbReference type="PRINTS" id="PR00039">
    <property type="entry name" value="HTHLYSR"/>
</dbReference>
<dbReference type="Pfam" id="PF03466">
    <property type="entry name" value="LysR_substrate"/>
    <property type="match status" value="1"/>
</dbReference>
<dbReference type="Proteomes" id="UP000235387">
    <property type="component" value="Unassembled WGS sequence"/>
</dbReference>
<dbReference type="AlphaFoldDB" id="A0A2N7L8D8"/>
<evidence type="ECO:0000256" key="4">
    <source>
        <dbReference type="ARBA" id="ARBA00023163"/>
    </source>
</evidence>
<feature type="domain" description="HTH lysR-type" evidence="5">
    <location>
        <begin position="1"/>
        <end position="62"/>
    </location>
</feature>
<dbReference type="EMBL" id="MDAL01000029">
    <property type="protein sequence ID" value="PMN90478.1"/>
    <property type="molecule type" value="Genomic_DNA"/>
</dbReference>
<evidence type="ECO:0000256" key="1">
    <source>
        <dbReference type="ARBA" id="ARBA00009437"/>
    </source>
</evidence>
<dbReference type="Gene3D" id="3.40.190.10">
    <property type="entry name" value="Periplasmic binding protein-like II"/>
    <property type="match status" value="2"/>
</dbReference>
<keyword evidence="3" id="KW-0238">DNA-binding</keyword>
<sequence length="292" mass="33298">MNHQSLLRNLHTFSSAARTLSFTETATELHLTQGAVSHRIKVLEKELGFNLFVRGTRKLALTEEGEKFQATLSKSLNSIFSEIDNIRTTELSGELTLATSPGIANEWLIPRLADFKAKYPKFNLNIITNDVELDFDVHAIDIAIYFGDHERPNMHSKRMFGEKYIPVCTPSYAKNHRLFEDGLDSLQRVNFLYAKKSTAWKRWAKQHKVTVDTSKQFMTLTHQDMAVTCARNGLGVAMGRYRFVKEALESGELVAPYPAMETQRCHSVLCPQGTENRPKVRTFLQWIESQLS</sequence>
<reference evidence="7" key="1">
    <citation type="submission" date="2016-07" db="EMBL/GenBank/DDBJ databases">
        <title>Nontailed viruses are major unrecognized killers of bacteria in the ocean.</title>
        <authorList>
            <person name="Kauffman K."/>
            <person name="Hussain F."/>
            <person name="Yang J."/>
            <person name="Arevalo P."/>
            <person name="Brown J."/>
            <person name="Cutler M."/>
            <person name="Kelly L."/>
            <person name="Polz M.F."/>
        </authorList>
    </citation>
    <scope>NUCLEOTIDE SEQUENCE [LARGE SCALE GENOMIC DNA]</scope>
    <source>
        <strain evidence="7">10N.261.45.A10</strain>
    </source>
</reference>
<name>A0A2N7L8D8_9GAMM</name>
<dbReference type="SUPFAM" id="SSF53850">
    <property type="entry name" value="Periplasmic binding protein-like II"/>
    <property type="match status" value="1"/>
</dbReference>
<evidence type="ECO:0000259" key="5">
    <source>
        <dbReference type="PROSITE" id="PS50931"/>
    </source>
</evidence>
<dbReference type="PANTHER" id="PTHR30537:SF32">
    <property type="entry name" value="HTH-TYPE TRANSCRIPTIONAL REGULATOR DSDC"/>
    <property type="match status" value="1"/>
</dbReference>
<dbReference type="InterPro" id="IPR036390">
    <property type="entry name" value="WH_DNA-bd_sf"/>
</dbReference>
<dbReference type="InterPro" id="IPR058163">
    <property type="entry name" value="LysR-type_TF_proteobact-type"/>
</dbReference>
<dbReference type="PANTHER" id="PTHR30537">
    <property type="entry name" value="HTH-TYPE TRANSCRIPTIONAL REGULATOR"/>
    <property type="match status" value="1"/>
</dbReference>
<evidence type="ECO:0000313" key="7">
    <source>
        <dbReference type="Proteomes" id="UP000235387"/>
    </source>
</evidence>
<dbReference type="RefSeq" id="WP_102391348.1">
    <property type="nucleotide sequence ID" value="NZ_MDAL01000029.1"/>
</dbReference>
<dbReference type="SUPFAM" id="SSF46785">
    <property type="entry name" value="Winged helix' DNA-binding domain"/>
    <property type="match status" value="1"/>
</dbReference>
<dbReference type="Gene3D" id="1.10.10.10">
    <property type="entry name" value="Winged helix-like DNA-binding domain superfamily/Winged helix DNA-binding domain"/>
    <property type="match status" value="1"/>
</dbReference>
<comment type="similarity">
    <text evidence="1">Belongs to the LysR transcriptional regulatory family.</text>
</comment>
<dbReference type="GO" id="GO:0043565">
    <property type="term" value="F:sequence-specific DNA binding"/>
    <property type="evidence" value="ECO:0007669"/>
    <property type="project" value="TreeGrafter"/>
</dbReference>
<dbReference type="Pfam" id="PF00126">
    <property type="entry name" value="HTH_1"/>
    <property type="match status" value="1"/>
</dbReference>
<proteinExistence type="inferred from homology"/>
<organism evidence="6 7">
    <name type="scientific">Enterovibrio norvegicus</name>
    <dbReference type="NCBI Taxonomy" id="188144"/>
    <lineage>
        <taxon>Bacteria</taxon>
        <taxon>Pseudomonadati</taxon>
        <taxon>Pseudomonadota</taxon>
        <taxon>Gammaproteobacteria</taxon>
        <taxon>Vibrionales</taxon>
        <taxon>Vibrionaceae</taxon>
        <taxon>Enterovibrio</taxon>
    </lineage>
</organism>
<dbReference type="InterPro" id="IPR005119">
    <property type="entry name" value="LysR_subst-bd"/>
</dbReference>
<dbReference type="CDD" id="cd08432">
    <property type="entry name" value="PBP2_GcdR_TrpI_HvrB_AmpR_like"/>
    <property type="match status" value="1"/>
</dbReference>
<comment type="caution">
    <text evidence="6">The sequence shown here is derived from an EMBL/GenBank/DDBJ whole genome shotgun (WGS) entry which is preliminary data.</text>
</comment>
<evidence type="ECO:0000313" key="6">
    <source>
        <dbReference type="EMBL" id="PMN90478.1"/>
    </source>
</evidence>
<dbReference type="GO" id="GO:0006351">
    <property type="term" value="P:DNA-templated transcription"/>
    <property type="evidence" value="ECO:0007669"/>
    <property type="project" value="TreeGrafter"/>
</dbReference>
<protein>
    <submittedName>
        <fullName evidence="6">Transcriptional regulator</fullName>
    </submittedName>
</protein>